<organism evidence="3 4">
    <name type="scientific">Luteimicrobium album</name>
    <dbReference type="NCBI Taxonomy" id="1054550"/>
    <lineage>
        <taxon>Bacteria</taxon>
        <taxon>Bacillati</taxon>
        <taxon>Actinomycetota</taxon>
        <taxon>Actinomycetes</taxon>
        <taxon>Micrococcales</taxon>
        <taxon>Luteimicrobium</taxon>
    </lineage>
</organism>
<comment type="caution">
    <text evidence="3">The sequence shown here is derived from an EMBL/GenBank/DDBJ whole genome shotgun (WGS) entry which is preliminary data.</text>
</comment>
<evidence type="ECO:0000313" key="3">
    <source>
        <dbReference type="EMBL" id="GMA24507.1"/>
    </source>
</evidence>
<feature type="transmembrane region" description="Helical" evidence="2">
    <location>
        <begin position="64"/>
        <end position="82"/>
    </location>
</feature>
<dbReference type="SUPFAM" id="SSF103473">
    <property type="entry name" value="MFS general substrate transporter"/>
    <property type="match status" value="1"/>
</dbReference>
<dbReference type="EMBL" id="BSUK01000001">
    <property type="protein sequence ID" value="GMA24507.1"/>
    <property type="molecule type" value="Genomic_DNA"/>
</dbReference>
<evidence type="ECO:0000256" key="2">
    <source>
        <dbReference type="SAM" id="Phobius"/>
    </source>
</evidence>
<feature type="region of interest" description="Disordered" evidence="1">
    <location>
        <begin position="108"/>
        <end position="145"/>
    </location>
</feature>
<evidence type="ECO:0000256" key="1">
    <source>
        <dbReference type="SAM" id="MobiDB-lite"/>
    </source>
</evidence>
<keyword evidence="2" id="KW-1133">Transmembrane helix</keyword>
<dbReference type="InterPro" id="IPR036259">
    <property type="entry name" value="MFS_trans_sf"/>
</dbReference>
<dbReference type="Proteomes" id="UP001157091">
    <property type="component" value="Unassembled WGS sequence"/>
</dbReference>
<feature type="transmembrane region" description="Helical" evidence="2">
    <location>
        <begin position="88"/>
        <end position="106"/>
    </location>
</feature>
<keyword evidence="4" id="KW-1185">Reference proteome</keyword>
<proteinExistence type="predicted"/>
<feature type="transmembrane region" description="Helical" evidence="2">
    <location>
        <begin position="35"/>
        <end position="52"/>
    </location>
</feature>
<reference evidence="4" key="1">
    <citation type="journal article" date="2019" name="Int. J. Syst. Evol. Microbiol.">
        <title>The Global Catalogue of Microorganisms (GCM) 10K type strain sequencing project: providing services to taxonomists for standard genome sequencing and annotation.</title>
        <authorList>
            <consortium name="The Broad Institute Genomics Platform"/>
            <consortium name="The Broad Institute Genome Sequencing Center for Infectious Disease"/>
            <person name="Wu L."/>
            <person name="Ma J."/>
        </authorList>
    </citation>
    <scope>NUCLEOTIDE SEQUENCE [LARGE SCALE GENOMIC DNA]</scope>
    <source>
        <strain evidence="4">NBRC 106348</strain>
    </source>
</reference>
<evidence type="ECO:0000313" key="4">
    <source>
        <dbReference type="Proteomes" id="UP001157091"/>
    </source>
</evidence>
<keyword evidence="2" id="KW-0812">Transmembrane</keyword>
<name>A0ABQ6I1K7_9MICO</name>
<sequence length="145" mass="14614">MLVRPQVLAVLVTAVVALAPLNVLAAYLPLALDTGGGTLVALFVLLGVGQVVGNRLVGRRGPVAVTLAGVGATAVCLALVGAARGSVVLVGVLLLVLGLASAQLVTPRSSGCSPWRPTCRPSRSASTGRRSTSGWRSARRSGAPW</sequence>
<keyword evidence="2" id="KW-0472">Membrane</keyword>
<accession>A0ABQ6I1K7</accession>
<gene>
    <name evidence="3" type="ORF">GCM10025864_22660</name>
</gene>
<evidence type="ECO:0008006" key="5">
    <source>
        <dbReference type="Google" id="ProtNLM"/>
    </source>
</evidence>
<feature type="compositionally biased region" description="Low complexity" evidence="1">
    <location>
        <begin position="120"/>
        <end position="145"/>
    </location>
</feature>
<protein>
    <recommendedName>
        <fullName evidence="5">Major facilitator superfamily (MFS) profile domain-containing protein</fullName>
    </recommendedName>
</protein>